<dbReference type="OrthoDB" id="4161406at2759"/>
<dbReference type="Proteomes" id="UP001140453">
    <property type="component" value="Unassembled WGS sequence"/>
</dbReference>
<feature type="region of interest" description="Disordered" evidence="1">
    <location>
        <begin position="144"/>
        <end position="191"/>
    </location>
</feature>
<keyword evidence="4" id="KW-1185">Reference proteome</keyword>
<gene>
    <name evidence="3" type="ORF">N0V93_002158</name>
</gene>
<evidence type="ECO:0000256" key="2">
    <source>
        <dbReference type="SAM" id="SignalP"/>
    </source>
</evidence>
<feature type="compositionally biased region" description="Low complexity" evidence="1">
    <location>
        <begin position="144"/>
        <end position="159"/>
    </location>
</feature>
<evidence type="ECO:0000313" key="3">
    <source>
        <dbReference type="EMBL" id="KAJ4392954.1"/>
    </source>
</evidence>
<accession>A0A9W9CYV7</accession>
<keyword evidence="2" id="KW-0732">Signal</keyword>
<sequence>MANLKLTGALLVAALMSMIPLASAQRNSKFTMVHVARVDNAEHGMAARWPNFDPATYEGGVYKVGYDACQTQLKSTTTPVNIILSDDRKTLTAENVPSACMTIGGALTNNFAEGYLIPMGSDKLQINNISEDTIDRVQSALGASASAGGGMDSDSASSGNMTSVSLNLTSSRRSQSRFMKRRISQEAGNER</sequence>
<feature type="signal peptide" evidence="2">
    <location>
        <begin position="1"/>
        <end position="24"/>
    </location>
</feature>
<organism evidence="3 4">
    <name type="scientific">Gnomoniopsis smithogilvyi</name>
    <dbReference type="NCBI Taxonomy" id="1191159"/>
    <lineage>
        <taxon>Eukaryota</taxon>
        <taxon>Fungi</taxon>
        <taxon>Dikarya</taxon>
        <taxon>Ascomycota</taxon>
        <taxon>Pezizomycotina</taxon>
        <taxon>Sordariomycetes</taxon>
        <taxon>Sordariomycetidae</taxon>
        <taxon>Diaporthales</taxon>
        <taxon>Gnomoniaceae</taxon>
        <taxon>Gnomoniopsis</taxon>
    </lineage>
</organism>
<evidence type="ECO:0000256" key="1">
    <source>
        <dbReference type="SAM" id="MobiDB-lite"/>
    </source>
</evidence>
<name>A0A9W9CYV7_9PEZI</name>
<dbReference type="AlphaFoldDB" id="A0A9W9CYV7"/>
<dbReference type="EMBL" id="JAPEVB010000002">
    <property type="protein sequence ID" value="KAJ4392954.1"/>
    <property type="molecule type" value="Genomic_DNA"/>
</dbReference>
<protein>
    <submittedName>
        <fullName evidence="3">Uncharacterized protein</fullName>
    </submittedName>
</protein>
<proteinExistence type="predicted"/>
<evidence type="ECO:0000313" key="4">
    <source>
        <dbReference type="Proteomes" id="UP001140453"/>
    </source>
</evidence>
<comment type="caution">
    <text evidence="3">The sequence shown here is derived from an EMBL/GenBank/DDBJ whole genome shotgun (WGS) entry which is preliminary data.</text>
</comment>
<reference evidence="3" key="1">
    <citation type="submission" date="2022-10" db="EMBL/GenBank/DDBJ databases">
        <title>Tapping the CABI collections for fungal endophytes: first genome assemblies for Collariella, Neodidymelliopsis, Ascochyta clinopodiicola, Didymella pomorum, Didymosphaeria variabile, Neocosmospora piperis and Neocucurbitaria cava.</title>
        <authorList>
            <person name="Hill R."/>
        </authorList>
    </citation>
    <scope>NUCLEOTIDE SEQUENCE</scope>
    <source>
        <strain evidence="3">IMI 355082</strain>
    </source>
</reference>
<feature type="compositionally biased region" description="Polar residues" evidence="1">
    <location>
        <begin position="160"/>
        <end position="173"/>
    </location>
</feature>
<feature type="chain" id="PRO_5040718849" evidence="2">
    <location>
        <begin position="25"/>
        <end position="191"/>
    </location>
</feature>